<organism evidence="3 4">
    <name type="scientific">Roseiarcus fermentans</name>
    <dbReference type="NCBI Taxonomy" id="1473586"/>
    <lineage>
        <taxon>Bacteria</taxon>
        <taxon>Pseudomonadati</taxon>
        <taxon>Pseudomonadota</taxon>
        <taxon>Alphaproteobacteria</taxon>
        <taxon>Hyphomicrobiales</taxon>
        <taxon>Roseiarcaceae</taxon>
        <taxon>Roseiarcus</taxon>
    </lineage>
</organism>
<dbReference type="RefSeq" id="WP_113891077.1">
    <property type="nucleotide sequence ID" value="NZ_QNRK01000024.1"/>
</dbReference>
<dbReference type="AlphaFoldDB" id="A0A366F202"/>
<feature type="domain" description="Multidrug resistance protein MdtA-like barrel-sandwich hybrid" evidence="1">
    <location>
        <begin position="50"/>
        <end position="241"/>
    </location>
</feature>
<accession>A0A366F202</accession>
<reference evidence="3 4" key="1">
    <citation type="submission" date="2018-06" db="EMBL/GenBank/DDBJ databases">
        <title>Genomic Encyclopedia of Type Strains, Phase IV (KMG-IV): sequencing the most valuable type-strain genomes for metagenomic binning, comparative biology and taxonomic classification.</title>
        <authorList>
            <person name="Goeker M."/>
        </authorList>
    </citation>
    <scope>NUCLEOTIDE SEQUENCE [LARGE SCALE GENOMIC DNA]</scope>
    <source>
        <strain evidence="3 4">DSM 24875</strain>
    </source>
</reference>
<dbReference type="OrthoDB" id="9811754at2"/>
<dbReference type="SUPFAM" id="SSF111369">
    <property type="entry name" value="HlyD-like secretion proteins"/>
    <property type="match status" value="1"/>
</dbReference>
<keyword evidence="4" id="KW-1185">Reference proteome</keyword>
<dbReference type="Gene3D" id="2.40.30.170">
    <property type="match status" value="1"/>
</dbReference>
<dbReference type="EMBL" id="QNRK01000024">
    <property type="protein sequence ID" value="RBP08702.1"/>
    <property type="molecule type" value="Genomic_DNA"/>
</dbReference>
<gene>
    <name evidence="3" type="ORF">DFR50_12489</name>
</gene>
<dbReference type="Proteomes" id="UP000253529">
    <property type="component" value="Unassembled WGS sequence"/>
</dbReference>
<dbReference type="Pfam" id="PF25917">
    <property type="entry name" value="BSH_RND"/>
    <property type="match status" value="1"/>
</dbReference>
<dbReference type="InterPro" id="IPR050393">
    <property type="entry name" value="MFP_Efflux_Pump"/>
</dbReference>
<proteinExistence type="predicted"/>
<dbReference type="Gene3D" id="1.10.287.470">
    <property type="entry name" value="Helix hairpin bin"/>
    <property type="match status" value="1"/>
</dbReference>
<evidence type="ECO:0000259" key="2">
    <source>
        <dbReference type="Pfam" id="PF25963"/>
    </source>
</evidence>
<dbReference type="InterPro" id="IPR058625">
    <property type="entry name" value="MdtA-like_BSH"/>
</dbReference>
<dbReference type="Pfam" id="PF25963">
    <property type="entry name" value="Beta-barrel_AAEA"/>
    <property type="match status" value="1"/>
</dbReference>
<dbReference type="NCBIfam" id="NF007785">
    <property type="entry name" value="PRK10476.1"/>
    <property type="match status" value="1"/>
</dbReference>
<feature type="domain" description="p-hydroxybenzoic acid efflux pump subunit AaeA-like beta-barrel" evidence="2">
    <location>
        <begin position="250"/>
        <end position="342"/>
    </location>
</feature>
<protein>
    <submittedName>
        <fullName evidence="3">Multidrug efflux system membrane fusion protein</fullName>
    </submittedName>
</protein>
<sequence>MRAAGKSRKSLLGWLVSLAIIAGAIAFSASMLRRAAEAPATDDATIDADVVHIASAVGGRIVDIAVAENQRVNRGDLLFQIDPTPYRLAADQARADLGVARAALATQTRAVETQRAAAALAADQVRRAEANLDLATRTVARLRPLAQQGYAPKQQLDQAETAERDAATSLRQARIQQAAAVAAIDSVAGAEAAVAARTAALAIAERALDDAAVRAPQSGHVVGLSVLSGEMVAPSQNLFTLVGDEDWAAIANFRETELSAIAVGDCATVYSMIDRARPIRGTVQGVAAGVLTTDRIPLLRSVPYVERSLNWVRVAQRFPVRVRLDNPPPGLMRLGASAVVEVKHGAACR</sequence>
<dbReference type="InterPro" id="IPR058634">
    <property type="entry name" value="AaeA-lik-b-barrel"/>
</dbReference>
<comment type="caution">
    <text evidence="3">The sequence shown here is derived from an EMBL/GenBank/DDBJ whole genome shotgun (WGS) entry which is preliminary data.</text>
</comment>
<dbReference type="PANTHER" id="PTHR30367">
    <property type="entry name" value="P-HYDROXYBENZOIC ACID EFFLUX PUMP SUBUNIT AAEA-RELATED"/>
    <property type="match status" value="1"/>
</dbReference>
<evidence type="ECO:0000313" key="4">
    <source>
        <dbReference type="Proteomes" id="UP000253529"/>
    </source>
</evidence>
<dbReference type="Gene3D" id="2.40.50.100">
    <property type="match status" value="1"/>
</dbReference>
<dbReference type="PANTHER" id="PTHR30367:SF1">
    <property type="entry name" value="MULTIDRUG RESISTANCE PROTEIN MDTN"/>
    <property type="match status" value="1"/>
</dbReference>
<evidence type="ECO:0000313" key="3">
    <source>
        <dbReference type="EMBL" id="RBP08702.1"/>
    </source>
</evidence>
<name>A0A366F202_9HYPH</name>
<evidence type="ECO:0000259" key="1">
    <source>
        <dbReference type="Pfam" id="PF25917"/>
    </source>
</evidence>